<dbReference type="AlphaFoldDB" id="A0A256FC79"/>
<organism evidence="1 2">
    <name type="scientific">Brucella grignonensis</name>
    <dbReference type="NCBI Taxonomy" id="94627"/>
    <lineage>
        <taxon>Bacteria</taxon>
        <taxon>Pseudomonadati</taxon>
        <taxon>Pseudomonadota</taxon>
        <taxon>Alphaproteobacteria</taxon>
        <taxon>Hyphomicrobiales</taxon>
        <taxon>Brucellaceae</taxon>
        <taxon>Brucella/Ochrobactrum group</taxon>
        <taxon>Brucella</taxon>
    </lineage>
</organism>
<keyword evidence="2" id="KW-1185">Reference proteome</keyword>
<name>A0A256FC79_9HYPH</name>
<dbReference type="EMBL" id="NNRL01000159">
    <property type="protein sequence ID" value="OYR12340.1"/>
    <property type="molecule type" value="Genomic_DNA"/>
</dbReference>
<sequence>MIASVRTSLSANSFGLVEQLSQMIDQIMLILQRLGVSGTIF</sequence>
<comment type="caution">
    <text evidence="1">The sequence shown here is derived from an EMBL/GenBank/DDBJ whole genome shotgun (WGS) entry which is preliminary data.</text>
</comment>
<gene>
    <name evidence="1" type="ORF">CEV33_1124</name>
</gene>
<protein>
    <submittedName>
        <fullName evidence="1">Uncharacterized protein</fullName>
    </submittedName>
</protein>
<dbReference type="Proteomes" id="UP000216478">
    <property type="component" value="Unassembled WGS sequence"/>
</dbReference>
<proteinExistence type="predicted"/>
<evidence type="ECO:0000313" key="2">
    <source>
        <dbReference type="Proteomes" id="UP000216478"/>
    </source>
</evidence>
<reference evidence="1 2" key="1">
    <citation type="submission" date="2017-07" db="EMBL/GenBank/DDBJ databases">
        <title>Phylogenetic study on the rhizospheric bacterium Ochrobactrum sp. A44.</title>
        <authorList>
            <person name="Krzyzanowska D.M."/>
            <person name="Ossowicki A."/>
            <person name="Rajewska M."/>
            <person name="Maciag T."/>
            <person name="Kaczynski Z."/>
            <person name="Czerwicka M."/>
            <person name="Jafra S."/>
        </authorList>
    </citation>
    <scope>NUCLEOTIDE SEQUENCE [LARGE SCALE GENOMIC DNA]</scope>
    <source>
        <strain evidence="1 2">OgA9a</strain>
    </source>
</reference>
<accession>A0A256FC79</accession>
<evidence type="ECO:0000313" key="1">
    <source>
        <dbReference type="EMBL" id="OYR12340.1"/>
    </source>
</evidence>